<gene>
    <name evidence="1" type="ORF">PR003_g19798</name>
</gene>
<accession>A0A6A4DWC3</accession>
<comment type="caution">
    <text evidence="1">The sequence shown here is derived from an EMBL/GenBank/DDBJ whole genome shotgun (WGS) entry which is preliminary data.</text>
</comment>
<keyword evidence="2" id="KW-1185">Reference proteome</keyword>
<evidence type="ECO:0000313" key="1">
    <source>
        <dbReference type="EMBL" id="KAE9312297.1"/>
    </source>
</evidence>
<name>A0A6A4DWC3_9STRA</name>
<organism evidence="1 2">
    <name type="scientific">Phytophthora rubi</name>
    <dbReference type="NCBI Taxonomy" id="129364"/>
    <lineage>
        <taxon>Eukaryota</taxon>
        <taxon>Sar</taxon>
        <taxon>Stramenopiles</taxon>
        <taxon>Oomycota</taxon>
        <taxon>Peronosporomycetes</taxon>
        <taxon>Peronosporales</taxon>
        <taxon>Peronosporaceae</taxon>
        <taxon>Phytophthora</taxon>
    </lineage>
</organism>
<dbReference type="Proteomes" id="UP000434957">
    <property type="component" value="Unassembled WGS sequence"/>
</dbReference>
<evidence type="ECO:0000313" key="2">
    <source>
        <dbReference type="Proteomes" id="UP000434957"/>
    </source>
</evidence>
<proteinExistence type="predicted"/>
<protein>
    <submittedName>
        <fullName evidence="1">Uncharacterized protein</fullName>
    </submittedName>
</protein>
<sequence length="323" mass="35316">MLFVFVFTDYLTTGTFLIEAKDSYFAFSEMDLVMSGGCTPCHVECKKVLHQMATFHHQALMSKPTFEDLYTATSWDYSILGAEALALAGRLEASGAICSGGVDEWGSSLSIITGEAEEIVEIIETLQLSVAPQQVMEARRGVELKAQCVTKWAVEGHLRLFKFQAVKNGLDYSSIPAADFNVFPEYTECRPEVPNEGVVGEKLALATGGEDPVLVVPELLKLFPYSFTSSIPSVSRVVGTSSPTVYPASTVTQSLFRAYYSGCRVRTVNTTGIYVEDTCTLSKRWQNYGLTLQVPDDIPVCSSICIHKAATSHGIALDLQNKQ</sequence>
<dbReference type="AlphaFoldDB" id="A0A6A4DWC3"/>
<reference evidence="1 2" key="1">
    <citation type="submission" date="2018-08" db="EMBL/GenBank/DDBJ databases">
        <title>Genomic investigation of the strawberry pathogen Phytophthora fragariae indicates pathogenicity is determined by transcriptional variation in three key races.</title>
        <authorList>
            <person name="Adams T.M."/>
            <person name="Armitage A.D."/>
            <person name="Sobczyk M.K."/>
            <person name="Bates H.J."/>
            <person name="Dunwell J.M."/>
            <person name="Nellist C.F."/>
            <person name="Harrison R.J."/>
        </authorList>
    </citation>
    <scope>NUCLEOTIDE SEQUENCE [LARGE SCALE GENOMIC DNA]</scope>
    <source>
        <strain evidence="1 2">SCRP333</strain>
    </source>
</reference>
<dbReference type="EMBL" id="QXFT01001699">
    <property type="protein sequence ID" value="KAE9312297.1"/>
    <property type="molecule type" value="Genomic_DNA"/>
</dbReference>